<keyword evidence="3" id="KW-1185">Reference proteome</keyword>
<evidence type="ECO:0000313" key="2">
    <source>
        <dbReference type="EMBL" id="MBW3470526.1"/>
    </source>
</evidence>
<dbReference type="Proteomes" id="UP000727490">
    <property type="component" value="Unassembled WGS sequence"/>
</dbReference>
<dbReference type="AlphaFoldDB" id="A0A951MKP2"/>
<evidence type="ECO:0000313" key="3">
    <source>
        <dbReference type="Proteomes" id="UP000727490"/>
    </source>
</evidence>
<feature type="transmembrane region" description="Helical" evidence="1">
    <location>
        <begin position="53"/>
        <end position="77"/>
    </location>
</feature>
<accession>A0A951MKP2</accession>
<protein>
    <submittedName>
        <fullName evidence="2">Uncharacterized protein</fullName>
    </submittedName>
</protein>
<organism evidence="2 3">
    <name type="scientific">Arthrospiribacter ruber</name>
    <dbReference type="NCBI Taxonomy" id="2487934"/>
    <lineage>
        <taxon>Bacteria</taxon>
        <taxon>Pseudomonadati</taxon>
        <taxon>Bacteroidota</taxon>
        <taxon>Cytophagia</taxon>
        <taxon>Cytophagales</taxon>
        <taxon>Cyclobacteriaceae</taxon>
        <taxon>Arthrospiribacter</taxon>
    </lineage>
</organism>
<name>A0A951MKP2_9BACT</name>
<feature type="transmembrane region" description="Helical" evidence="1">
    <location>
        <begin position="84"/>
        <end position="104"/>
    </location>
</feature>
<comment type="caution">
    <text evidence="2">The sequence shown here is derived from an EMBL/GenBank/DDBJ whole genome shotgun (WGS) entry which is preliminary data.</text>
</comment>
<evidence type="ECO:0000256" key="1">
    <source>
        <dbReference type="SAM" id="Phobius"/>
    </source>
</evidence>
<dbReference type="EMBL" id="RPHB01000020">
    <property type="protein sequence ID" value="MBW3470526.1"/>
    <property type="molecule type" value="Genomic_DNA"/>
</dbReference>
<reference evidence="2 3" key="1">
    <citation type="journal article" date="2020" name="Syst. Appl. Microbiol.">
        <title>Arthrospiribacter ruber gen. nov., sp. nov., a novel bacterium isolated from Arthrospira cultures.</title>
        <authorList>
            <person name="Waleron M."/>
            <person name="Misztak A."/>
            <person name="Waleron M.M."/>
            <person name="Furmaniak M."/>
            <person name="Mrozik A."/>
            <person name="Waleron K."/>
        </authorList>
    </citation>
    <scope>NUCLEOTIDE SEQUENCE [LARGE SCALE GENOMIC DNA]</scope>
    <source>
        <strain evidence="2 3">DPMB0001</strain>
    </source>
</reference>
<dbReference type="RefSeq" id="WP_219294405.1">
    <property type="nucleotide sequence ID" value="NZ_RPHB01000020.1"/>
</dbReference>
<keyword evidence="1" id="KW-0812">Transmembrane</keyword>
<sequence>MNRFFIKFAALVSSGIFAYSYLREWFGIVLLNEEIILQTDEAFSPYFHRSEQLYLRVIFIFGLIFLSIFSASAYFTFKKKDKMVMLCFVMSMLAIFAVMANGAIK</sequence>
<keyword evidence="1" id="KW-0472">Membrane</keyword>
<keyword evidence="1" id="KW-1133">Transmembrane helix</keyword>
<proteinExistence type="predicted"/>
<gene>
    <name evidence="2" type="ORF">EGN73_22380</name>
</gene>